<evidence type="ECO:0000313" key="2">
    <source>
        <dbReference type="Proteomes" id="UP000225963"/>
    </source>
</evidence>
<proteinExistence type="predicted"/>
<name>A0A0S2MUB1_9CAUD</name>
<protein>
    <submittedName>
        <fullName evidence="1">Uncharacterized protein</fullName>
    </submittedName>
</protein>
<accession>A0A0S2MUB1</accession>
<reference evidence="2" key="1">
    <citation type="submission" date="2015-11" db="EMBL/GenBank/DDBJ databases">
        <authorList>
            <person name="Sharaf A."/>
            <person name="Marie M.E."/>
            <person name="Esson H."/>
            <person name="El-Afifi I.S."/>
            <person name="Hammad M.A."/>
        </authorList>
    </citation>
    <scope>NUCLEOTIDE SEQUENCE [LARGE SCALE GENOMIC DNA]</scope>
</reference>
<dbReference type="Proteomes" id="UP000225963">
    <property type="component" value="Segment"/>
</dbReference>
<evidence type="ECO:0000313" key="1">
    <source>
        <dbReference type="EMBL" id="ALO79475.1"/>
    </source>
</evidence>
<gene>
    <name evidence="1" type="ORF">BM10_54</name>
</gene>
<sequence length="18" mass="2133">MRSNGNKERGSREKKEAR</sequence>
<dbReference type="EMBL" id="KT995480">
    <property type="protein sequence ID" value="ALO79475.1"/>
    <property type="molecule type" value="Genomic_DNA"/>
</dbReference>
<organism evidence="1 2">
    <name type="scientific">Bacillus phage BM15</name>
    <dbReference type="NCBI Taxonomy" id="1755680"/>
    <lineage>
        <taxon>Viruses</taxon>
        <taxon>Duplodnaviria</taxon>
        <taxon>Heunggongvirae</taxon>
        <taxon>Uroviricota</taxon>
        <taxon>Caudoviricetes</taxon>
        <taxon>Herelleviridae</taxon>
        <taxon>Bastillevirinae</taxon>
        <taxon>Caeruleovirus</taxon>
        <taxon>Caeruleovirus BM15</taxon>
    </lineage>
</organism>
<keyword evidence="2" id="KW-1185">Reference proteome</keyword>